<evidence type="ECO:0000256" key="7">
    <source>
        <dbReference type="ARBA" id="ARBA00023136"/>
    </source>
</evidence>
<feature type="domain" description="DUF883" evidence="10">
    <location>
        <begin position="95"/>
        <end position="124"/>
    </location>
</feature>
<dbReference type="PANTHER" id="PTHR35893:SF3">
    <property type="entry name" value="INNER MEMBRANE PROTEIN"/>
    <property type="match status" value="1"/>
</dbReference>
<dbReference type="GO" id="GO:0043022">
    <property type="term" value="F:ribosome binding"/>
    <property type="evidence" value="ECO:0007669"/>
    <property type="project" value="InterPro"/>
</dbReference>
<evidence type="ECO:0000256" key="3">
    <source>
        <dbReference type="ARBA" id="ARBA00022475"/>
    </source>
</evidence>
<dbReference type="InterPro" id="IPR043604">
    <property type="entry name" value="DUF883_N"/>
</dbReference>
<dbReference type="InterPro" id="IPR010279">
    <property type="entry name" value="YqjD/ElaB"/>
</dbReference>
<gene>
    <name evidence="11" type="ORF">ABR82_00560</name>
</gene>
<reference evidence="11 12" key="1">
    <citation type="submission" date="2015-10" db="EMBL/GenBank/DDBJ databases">
        <title>Metagenome-Assembled Genomes uncover a global brackish microbiome.</title>
        <authorList>
            <person name="Hugerth L.W."/>
            <person name="Larsson J."/>
            <person name="Alneberg J."/>
            <person name="Lindh M.V."/>
            <person name="Legrand C."/>
            <person name="Pinhassi J."/>
            <person name="Andersson A.F."/>
        </authorList>
    </citation>
    <scope>NUCLEOTIDE SEQUENCE [LARGE SCALE GENOMIC DNA]</scope>
    <source>
        <strain evidence="11">BACL18 MAG-120507-bin52</strain>
    </source>
</reference>
<dbReference type="GO" id="GO:0005886">
    <property type="term" value="C:plasma membrane"/>
    <property type="evidence" value="ECO:0007669"/>
    <property type="project" value="UniProtKB-SubCell"/>
</dbReference>
<dbReference type="PANTHER" id="PTHR35893">
    <property type="entry name" value="INNER MEMBRANE PROTEIN-RELATED"/>
    <property type="match status" value="1"/>
</dbReference>
<evidence type="ECO:0000256" key="8">
    <source>
        <dbReference type="SAM" id="MobiDB-lite"/>
    </source>
</evidence>
<organism evidence="11 12">
    <name type="scientific">Verrucomicrobia subdivision 6 bacterium BACL9 MAG-120507-bin52</name>
    <dbReference type="NCBI Taxonomy" id="1655590"/>
    <lineage>
        <taxon>Bacteria</taxon>
        <taxon>Pseudomonadati</taxon>
        <taxon>Verrucomicrobiota</taxon>
        <taxon>Verrucomicrobiia</taxon>
        <taxon>Verrucomicrobiales</taxon>
        <taxon>Verrucomicrobia subdivision 6</taxon>
    </lineage>
</organism>
<sequence>MGGKLAPEESAWQSGGMVKSKTKKAGTKKSSGKERHHLQEVISHAEELLESTAGELGEKAREVRQQLVQKIAAAKERFADFDDVKEAAEEGVKEADRMIRKHPYESVGVALVAGLVIGALLTRR</sequence>
<dbReference type="Proteomes" id="UP000051269">
    <property type="component" value="Unassembled WGS sequence"/>
</dbReference>
<keyword evidence="7" id="KW-0472">Membrane</keyword>
<dbReference type="AlphaFoldDB" id="A0A0R2RJZ8"/>
<evidence type="ECO:0000313" key="11">
    <source>
        <dbReference type="EMBL" id="KRO62705.1"/>
    </source>
</evidence>
<evidence type="ECO:0000313" key="12">
    <source>
        <dbReference type="Proteomes" id="UP000051269"/>
    </source>
</evidence>
<proteinExistence type="inferred from homology"/>
<keyword evidence="6" id="KW-1133">Transmembrane helix</keyword>
<protein>
    <recommendedName>
        <fullName evidence="13">DUF883 domain-containing protein</fullName>
    </recommendedName>
</protein>
<dbReference type="Pfam" id="PF19029">
    <property type="entry name" value="DUF883_C"/>
    <property type="match status" value="1"/>
</dbReference>
<name>A0A0R2RJZ8_9BACT</name>
<evidence type="ECO:0000256" key="6">
    <source>
        <dbReference type="ARBA" id="ARBA00022989"/>
    </source>
</evidence>
<dbReference type="EMBL" id="LIBO01000042">
    <property type="protein sequence ID" value="KRO62705.1"/>
    <property type="molecule type" value="Genomic_DNA"/>
</dbReference>
<comment type="subcellular location">
    <subcellularLocation>
        <location evidence="1">Cell inner membrane</location>
        <topology evidence="1">Single-pass membrane protein</topology>
    </subcellularLocation>
</comment>
<feature type="domain" description="DUF883" evidence="9">
    <location>
        <begin position="38"/>
        <end position="81"/>
    </location>
</feature>
<comment type="similarity">
    <text evidence="2">Belongs to the ElaB/YgaM/YqjD family.</text>
</comment>
<evidence type="ECO:0000256" key="1">
    <source>
        <dbReference type="ARBA" id="ARBA00004377"/>
    </source>
</evidence>
<feature type="region of interest" description="Disordered" evidence="8">
    <location>
        <begin position="1"/>
        <end position="36"/>
    </location>
</feature>
<keyword evidence="5" id="KW-0812">Transmembrane</keyword>
<keyword evidence="3" id="KW-1003">Cell membrane</keyword>
<evidence type="ECO:0008006" key="13">
    <source>
        <dbReference type="Google" id="ProtNLM"/>
    </source>
</evidence>
<evidence type="ECO:0000259" key="9">
    <source>
        <dbReference type="Pfam" id="PF05957"/>
    </source>
</evidence>
<evidence type="ECO:0000259" key="10">
    <source>
        <dbReference type="Pfam" id="PF19029"/>
    </source>
</evidence>
<keyword evidence="4" id="KW-0997">Cell inner membrane</keyword>
<evidence type="ECO:0000256" key="4">
    <source>
        <dbReference type="ARBA" id="ARBA00022519"/>
    </source>
</evidence>
<dbReference type="Pfam" id="PF05957">
    <property type="entry name" value="DUF883"/>
    <property type="match status" value="1"/>
</dbReference>
<dbReference type="InterPro" id="IPR043605">
    <property type="entry name" value="DUF883_C"/>
</dbReference>
<evidence type="ECO:0000256" key="5">
    <source>
        <dbReference type="ARBA" id="ARBA00022692"/>
    </source>
</evidence>
<accession>A0A0R2RJZ8</accession>
<comment type="caution">
    <text evidence="11">The sequence shown here is derived from an EMBL/GenBank/DDBJ whole genome shotgun (WGS) entry which is preliminary data.</text>
</comment>
<evidence type="ECO:0000256" key="2">
    <source>
        <dbReference type="ARBA" id="ARBA00010423"/>
    </source>
</evidence>